<evidence type="ECO:0000313" key="1">
    <source>
        <dbReference type="EMBL" id="MBT1704044.1"/>
    </source>
</evidence>
<comment type="caution">
    <text evidence="1">The sequence shown here is derived from an EMBL/GenBank/DDBJ whole genome shotgun (WGS) entry which is preliminary data.</text>
</comment>
<keyword evidence="2" id="KW-1185">Reference proteome</keyword>
<evidence type="ECO:0000313" key="2">
    <source>
        <dbReference type="Proteomes" id="UP000772618"/>
    </source>
</evidence>
<reference evidence="1 2" key="1">
    <citation type="submission" date="2021-05" db="EMBL/GenBank/DDBJ databases">
        <title>A Polyphasic approach of four new species of the genus Ohtaekwangia: Ohtaekwangia histidinii sp. nov., Ohtaekwangia cretensis sp. nov., Ohtaekwangia indiensis sp. nov., Ohtaekwangia reichenbachii sp. nov. from diverse environment.</title>
        <authorList>
            <person name="Octaviana S."/>
        </authorList>
    </citation>
    <scope>NUCLEOTIDE SEQUENCE [LARGE SCALE GENOMIC DNA]</scope>
    <source>
        <strain evidence="1 2">PWU20</strain>
    </source>
</reference>
<dbReference type="RefSeq" id="WP_254154006.1">
    <property type="nucleotide sequence ID" value="NZ_JAHESD010000024.1"/>
</dbReference>
<sequence>MSNSILSKVQEEINKYQNAHKGESPLYIILPSDEADDLAQEVKERNGYDDKVIVTEYNGCKIVKYTAMNPGDIRVTNELPETSS</sequence>
<proteinExistence type="predicted"/>
<name>A0ABS5VTE4_9BACT</name>
<accession>A0ABS5VTE4</accession>
<dbReference type="Proteomes" id="UP000772618">
    <property type="component" value="Unassembled WGS sequence"/>
</dbReference>
<gene>
    <name evidence="1" type="ORF">KK060_12190</name>
</gene>
<dbReference type="EMBL" id="JAHESD010000024">
    <property type="protein sequence ID" value="MBT1704044.1"/>
    <property type="molecule type" value="Genomic_DNA"/>
</dbReference>
<organism evidence="1 2">
    <name type="scientific">Chryseosolibacter indicus</name>
    <dbReference type="NCBI Taxonomy" id="2782351"/>
    <lineage>
        <taxon>Bacteria</taxon>
        <taxon>Pseudomonadati</taxon>
        <taxon>Bacteroidota</taxon>
        <taxon>Cytophagia</taxon>
        <taxon>Cytophagales</taxon>
        <taxon>Chryseotaleaceae</taxon>
        <taxon>Chryseosolibacter</taxon>
    </lineage>
</organism>
<protein>
    <submittedName>
        <fullName evidence="1">Uncharacterized protein</fullName>
    </submittedName>
</protein>